<dbReference type="PANTHER" id="PTHR47268:SF4">
    <property type="entry name" value="ACYLPHOSPHATASE"/>
    <property type="match status" value="1"/>
</dbReference>
<proteinExistence type="inferred from homology"/>
<dbReference type="Pfam" id="PF00708">
    <property type="entry name" value="Acylphosphatase"/>
    <property type="match status" value="1"/>
</dbReference>
<dbReference type="PANTHER" id="PTHR47268">
    <property type="entry name" value="ACYLPHOSPHATASE"/>
    <property type="match status" value="1"/>
</dbReference>
<evidence type="ECO:0000259" key="9">
    <source>
        <dbReference type="PROSITE" id="PS51160"/>
    </source>
</evidence>
<evidence type="ECO:0000256" key="1">
    <source>
        <dbReference type="ARBA" id="ARBA00005614"/>
    </source>
</evidence>
<accession>A0ABV4HMF9</accession>
<dbReference type="SUPFAM" id="SSF54975">
    <property type="entry name" value="Acylphosphatase/BLUF domain-like"/>
    <property type="match status" value="1"/>
</dbReference>
<dbReference type="PROSITE" id="PS00151">
    <property type="entry name" value="ACYLPHOSPHATASE_2"/>
    <property type="match status" value="1"/>
</dbReference>
<evidence type="ECO:0000256" key="7">
    <source>
        <dbReference type="RuleBase" id="RU004168"/>
    </source>
</evidence>
<evidence type="ECO:0000313" key="11">
    <source>
        <dbReference type="Proteomes" id="UP001566331"/>
    </source>
</evidence>
<feature type="active site" evidence="5">
    <location>
        <position position="37"/>
    </location>
</feature>
<comment type="caution">
    <text evidence="10">The sequence shown here is derived from an EMBL/GenBank/DDBJ whole genome shotgun (WGS) entry which is preliminary data.</text>
</comment>
<feature type="region of interest" description="Disordered" evidence="8">
    <location>
        <begin position="71"/>
        <end position="90"/>
    </location>
</feature>
<sequence length="90" mass="9422">MSAATRFLVSGKVQGVFFRASTREQAQRLGLHGYAKNLADGRVEVLAAGDAGAIDALAEWLKRGPPQARVESVERHAADPVEAGSGFAAS</sequence>
<keyword evidence="11" id="KW-1185">Reference proteome</keyword>
<feature type="active site" evidence="5">
    <location>
        <position position="19"/>
    </location>
</feature>
<dbReference type="EC" id="3.6.1.7" evidence="2 5"/>
<name>A0ABV4HMF9_9GAMM</name>
<feature type="domain" description="Acylphosphatase-like" evidence="9">
    <location>
        <begin position="4"/>
        <end position="90"/>
    </location>
</feature>
<comment type="similarity">
    <text evidence="1 7">Belongs to the acylphosphatase family.</text>
</comment>
<dbReference type="InterPro" id="IPR017968">
    <property type="entry name" value="Acylphosphatase_CS"/>
</dbReference>
<evidence type="ECO:0000256" key="3">
    <source>
        <dbReference type="ARBA" id="ARBA00015991"/>
    </source>
</evidence>
<dbReference type="InterPro" id="IPR020456">
    <property type="entry name" value="Acylphosphatase"/>
</dbReference>
<keyword evidence="5 6" id="KW-0378">Hydrolase</keyword>
<evidence type="ECO:0000256" key="5">
    <source>
        <dbReference type="PROSITE-ProRule" id="PRU00520"/>
    </source>
</evidence>
<dbReference type="NCBIfam" id="NF011000">
    <property type="entry name" value="PRK14426.1"/>
    <property type="match status" value="1"/>
</dbReference>
<dbReference type="PROSITE" id="PS51160">
    <property type="entry name" value="ACYLPHOSPHATASE_3"/>
    <property type="match status" value="1"/>
</dbReference>
<organism evidence="10 11">
    <name type="scientific">Luteimonas salinilitoris</name>
    <dbReference type="NCBI Taxonomy" id="3237697"/>
    <lineage>
        <taxon>Bacteria</taxon>
        <taxon>Pseudomonadati</taxon>
        <taxon>Pseudomonadota</taxon>
        <taxon>Gammaproteobacteria</taxon>
        <taxon>Lysobacterales</taxon>
        <taxon>Lysobacteraceae</taxon>
        <taxon>Luteimonas</taxon>
    </lineage>
</organism>
<evidence type="ECO:0000256" key="4">
    <source>
        <dbReference type="ARBA" id="ARBA00047645"/>
    </source>
</evidence>
<dbReference type="EMBL" id="JBFWIC010000002">
    <property type="protein sequence ID" value="MEZ0473403.1"/>
    <property type="molecule type" value="Genomic_DNA"/>
</dbReference>
<evidence type="ECO:0000256" key="8">
    <source>
        <dbReference type="SAM" id="MobiDB-lite"/>
    </source>
</evidence>
<gene>
    <name evidence="10" type="primary">yccX</name>
    <name evidence="10" type="ORF">AB6713_02065</name>
</gene>
<dbReference type="Proteomes" id="UP001566331">
    <property type="component" value="Unassembled WGS sequence"/>
</dbReference>
<reference evidence="10 11" key="1">
    <citation type="submission" date="2024-07" db="EMBL/GenBank/DDBJ databases">
        <title>Luteimonas salilacus sp. nov., isolated from the shore soil of Salt Lake in Tibet of China.</title>
        <authorList>
            <person name="Zhang X."/>
            <person name="Li A."/>
        </authorList>
    </citation>
    <scope>NUCLEOTIDE SEQUENCE [LARGE SCALE GENOMIC DNA]</scope>
    <source>
        <strain evidence="10 11">B3-2-R+30</strain>
    </source>
</reference>
<dbReference type="NCBIfam" id="NF011022">
    <property type="entry name" value="PRK14451.1"/>
    <property type="match status" value="1"/>
</dbReference>
<dbReference type="PROSITE" id="PS00150">
    <property type="entry name" value="ACYLPHOSPHATASE_1"/>
    <property type="match status" value="1"/>
</dbReference>
<evidence type="ECO:0000313" key="10">
    <source>
        <dbReference type="EMBL" id="MEZ0473403.1"/>
    </source>
</evidence>
<dbReference type="InterPro" id="IPR036046">
    <property type="entry name" value="Acylphosphatase-like_dom_sf"/>
</dbReference>
<dbReference type="Gene3D" id="3.30.70.100">
    <property type="match status" value="1"/>
</dbReference>
<dbReference type="GO" id="GO:0003998">
    <property type="term" value="F:acylphosphatase activity"/>
    <property type="evidence" value="ECO:0007669"/>
    <property type="project" value="UniProtKB-EC"/>
</dbReference>
<dbReference type="InterPro" id="IPR001792">
    <property type="entry name" value="Acylphosphatase-like_dom"/>
</dbReference>
<protein>
    <recommendedName>
        <fullName evidence="3 5">Acylphosphatase</fullName>
        <ecNumber evidence="2 5">3.6.1.7</ecNumber>
    </recommendedName>
</protein>
<dbReference type="RefSeq" id="WP_370562162.1">
    <property type="nucleotide sequence ID" value="NZ_JBFWIB010000001.1"/>
</dbReference>
<evidence type="ECO:0000256" key="2">
    <source>
        <dbReference type="ARBA" id="ARBA00012150"/>
    </source>
</evidence>
<evidence type="ECO:0000256" key="6">
    <source>
        <dbReference type="RuleBase" id="RU000553"/>
    </source>
</evidence>
<comment type="catalytic activity">
    <reaction evidence="4 5 6">
        <text>an acyl phosphate + H2O = a carboxylate + phosphate + H(+)</text>
        <dbReference type="Rhea" id="RHEA:14965"/>
        <dbReference type="ChEBI" id="CHEBI:15377"/>
        <dbReference type="ChEBI" id="CHEBI:15378"/>
        <dbReference type="ChEBI" id="CHEBI:29067"/>
        <dbReference type="ChEBI" id="CHEBI:43474"/>
        <dbReference type="ChEBI" id="CHEBI:59918"/>
        <dbReference type="EC" id="3.6.1.7"/>
    </reaction>
</comment>